<dbReference type="PANTHER" id="PTHR35908">
    <property type="entry name" value="HYPOTHETICAL FUSION PROTEIN"/>
    <property type="match status" value="1"/>
</dbReference>
<dbReference type="AlphaFoldDB" id="A0A285VQP7"/>
<evidence type="ECO:0000313" key="3">
    <source>
        <dbReference type="Proteomes" id="UP000219688"/>
    </source>
</evidence>
<gene>
    <name evidence="2" type="ORF">SAMN05421879_107161</name>
</gene>
<name>A0A285VQP7_9MICO</name>
<proteinExistence type="predicted"/>
<evidence type="ECO:0000259" key="1">
    <source>
        <dbReference type="Pfam" id="PF18029"/>
    </source>
</evidence>
<dbReference type="SUPFAM" id="SSF54593">
    <property type="entry name" value="Glyoxalase/Bleomycin resistance protein/Dihydroxybiphenyl dioxygenase"/>
    <property type="match status" value="1"/>
</dbReference>
<accession>A0A285VQP7</accession>
<reference evidence="3" key="1">
    <citation type="submission" date="2017-08" db="EMBL/GenBank/DDBJ databases">
        <authorList>
            <person name="Varghese N."/>
            <person name="Submissions S."/>
        </authorList>
    </citation>
    <scope>NUCLEOTIDE SEQUENCE [LARGE SCALE GENOMIC DNA]</scope>
    <source>
        <strain evidence="3">USBA17B2</strain>
    </source>
</reference>
<organism evidence="2 3">
    <name type="scientific">Ornithinimicrobium cerasi</name>
    <dbReference type="NCBI Taxonomy" id="2248773"/>
    <lineage>
        <taxon>Bacteria</taxon>
        <taxon>Bacillati</taxon>
        <taxon>Actinomycetota</taxon>
        <taxon>Actinomycetes</taxon>
        <taxon>Micrococcales</taxon>
        <taxon>Ornithinimicrobiaceae</taxon>
        <taxon>Ornithinimicrobium</taxon>
    </lineage>
</organism>
<dbReference type="Proteomes" id="UP000219688">
    <property type="component" value="Unassembled WGS sequence"/>
</dbReference>
<keyword evidence="3" id="KW-1185">Reference proteome</keyword>
<dbReference type="RefSeq" id="WP_097188500.1">
    <property type="nucleotide sequence ID" value="NZ_OBQK01000007.1"/>
</dbReference>
<dbReference type="InterPro" id="IPR041581">
    <property type="entry name" value="Glyoxalase_6"/>
</dbReference>
<feature type="domain" description="Glyoxalase-like" evidence="1">
    <location>
        <begin position="8"/>
        <end position="134"/>
    </location>
</feature>
<dbReference type="Gene3D" id="3.10.180.10">
    <property type="entry name" value="2,3-Dihydroxybiphenyl 1,2-Dioxygenase, domain 1"/>
    <property type="match status" value="1"/>
</dbReference>
<dbReference type="Pfam" id="PF18029">
    <property type="entry name" value="Glyoxalase_6"/>
    <property type="match status" value="1"/>
</dbReference>
<dbReference type="CDD" id="cd06587">
    <property type="entry name" value="VOC"/>
    <property type="match status" value="1"/>
</dbReference>
<sequence length="139" mass="15836">MALKWYTIVVDCRDAQAQARWWAEALDWVLVHDTEEEAVAVPRHALEEHEEGPVRDLETWMRRGQGLVFVPVPEGKTLKNRLHIDLAPHSSQDRDAEIQRLLDLGATRVDVGQDPEQVTWTVLADPEGNEFCVLSSRDS</sequence>
<protein>
    <recommendedName>
        <fullName evidence="1">Glyoxalase-like domain-containing protein</fullName>
    </recommendedName>
</protein>
<dbReference type="EMBL" id="OBQK01000007">
    <property type="protein sequence ID" value="SOC56394.1"/>
    <property type="molecule type" value="Genomic_DNA"/>
</dbReference>
<dbReference type="InterPro" id="IPR029068">
    <property type="entry name" value="Glyas_Bleomycin-R_OHBP_Dase"/>
</dbReference>
<dbReference type="PANTHER" id="PTHR35908:SF1">
    <property type="entry name" value="CONSERVED PROTEIN"/>
    <property type="match status" value="1"/>
</dbReference>
<evidence type="ECO:0000313" key="2">
    <source>
        <dbReference type="EMBL" id="SOC56394.1"/>
    </source>
</evidence>
<dbReference type="STRING" id="1122622.GCA_000421185_01119"/>